<dbReference type="Gene3D" id="1.10.8.500">
    <property type="entry name" value="HAMP domain in histidine kinase"/>
    <property type="match status" value="1"/>
</dbReference>
<dbReference type="CDD" id="cd06225">
    <property type="entry name" value="HAMP"/>
    <property type="match status" value="6"/>
</dbReference>
<evidence type="ECO:0000313" key="4">
    <source>
        <dbReference type="EMBL" id="KAG1301237.1"/>
    </source>
</evidence>
<organism evidence="4 5">
    <name type="scientific">Rhizopus oryzae</name>
    <name type="common">Mucormycosis agent</name>
    <name type="synonym">Rhizopus arrhizus var. delemar</name>
    <dbReference type="NCBI Taxonomy" id="64495"/>
    <lineage>
        <taxon>Eukaryota</taxon>
        <taxon>Fungi</taxon>
        <taxon>Fungi incertae sedis</taxon>
        <taxon>Mucoromycota</taxon>
        <taxon>Mucoromycotina</taxon>
        <taxon>Mucoromycetes</taxon>
        <taxon>Mucorales</taxon>
        <taxon>Mucorineae</taxon>
        <taxon>Rhizopodaceae</taxon>
        <taxon>Rhizopus</taxon>
    </lineage>
</organism>
<dbReference type="Pfam" id="PF00672">
    <property type="entry name" value="HAMP"/>
    <property type="match status" value="3"/>
</dbReference>
<evidence type="ECO:0000259" key="3">
    <source>
        <dbReference type="PROSITE" id="PS50885"/>
    </source>
</evidence>
<keyword evidence="5" id="KW-1185">Reference proteome</keyword>
<feature type="domain" description="HAMP" evidence="3">
    <location>
        <begin position="295"/>
        <end position="347"/>
    </location>
</feature>
<feature type="domain" description="HAMP" evidence="3">
    <location>
        <begin position="479"/>
        <end position="531"/>
    </location>
</feature>
<feature type="domain" description="HAMP" evidence="3">
    <location>
        <begin position="203"/>
        <end position="255"/>
    </location>
</feature>
<feature type="domain" description="HAMP" evidence="3">
    <location>
        <begin position="571"/>
        <end position="623"/>
    </location>
</feature>
<dbReference type="AlphaFoldDB" id="A0A9P6WYH0"/>
<sequence length="698" mass="75136">MLIPPDNIVCPDCVIQAVQIASSVFDGELSQRINCQHTRCTTTHFESNAPINTLKNAVNAMLERLQKIADEVNYVAHETAVRGKLGVQARCGQEMKGRWLDFVVNLNKMTRNHLEQVRDIADVSTAIAKGDLSKAMTVPVKGETLLLKNTFNTMVNQLNIFASEVSRVAHEVGTEGKLGAQAKVQGADGIWKELTDNVNTMAANLTNQVRDIAHVSKSVAKGDLTKKVTVEVRGEMLDLKNTINTMVDQLSIFATEVTRVSLEVGTEGILGGQAIVKDVGGTWKDLTDNVNMMASKITNQVRDIAAVAKAVAQGDLSKKVKANAQGEVLELKNTMNKMVDQLILFSAEVRRVSLEVGVEGKLGGQAVVKDVGGTWKDLTDNVNNMAANLTSQVRSIAEVTKAVAMGDLSKKIEVETRGEIFDLKNTVNNMVDQLNVFAAEVTRVAREVGTEGKLGGQATVPNADGTWKDLTDNVNTMATNLTTQVRSIAVVTKAVALGDLSKKIEVESGGEILDLKNIVNDMVDQLRVFASEVTRVAREVGTEGKLGGEAIVPTVSGTWKDLTDNVNTMAANLTTQVRSIAEVTKAVARGDLSKKIDVETQGEILDLKNTVNNMVDQLNVFAAEVTRVAKEVGTDGKLGGQALVPNVDGTWMDLTDNVNHMATNLTNQVRSIAEVTKAVALGDLSKKIETSCVSLLLK</sequence>
<name>A0A9P6WYH0_RHIOR</name>
<dbReference type="InterPro" id="IPR003660">
    <property type="entry name" value="HAMP_dom"/>
</dbReference>
<evidence type="ECO:0000256" key="2">
    <source>
        <dbReference type="ARBA" id="ARBA00023012"/>
    </source>
</evidence>
<dbReference type="Gene3D" id="1.20.120.1530">
    <property type="match status" value="4"/>
</dbReference>
<evidence type="ECO:0000256" key="1">
    <source>
        <dbReference type="ARBA" id="ARBA00022553"/>
    </source>
</evidence>
<reference evidence="4" key="1">
    <citation type="journal article" date="2020" name="Microb. Genom.">
        <title>Genetic diversity of clinical and environmental Mucorales isolates obtained from an investigation of mucormycosis cases among solid organ transplant recipients.</title>
        <authorList>
            <person name="Nguyen M.H."/>
            <person name="Kaul D."/>
            <person name="Muto C."/>
            <person name="Cheng S.J."/>
            <person name="Richter R.A."/>
            <person name="Bruno V.M."/>
            <person name="Liu G."/>
            <person name="Beyhan S."/>
            <person name="Sundermann A.J."/>
            <person name="Mounaud S."/>
            <person name="Pasculle A.W."/>
            <person name="Nierman W.C."/>
            <person name="Driscoll E."/>
            <person name="Cumbie R."/>
            <person name="Clancy C.J."/>
            <person name="Dupont C.L."/>
        </authorList>
    </citation>
    <scope>NUCLEOTIDE SEQUENCE</scope>
    <source>
        <strain evidence="4">GL11</strain>
    </source>
</reference>
<keyword evidence="2" id="KW-0902">Two-component regulatory system</keyword>
<gene>
    <name evidence="4" type="ORF">G6F64_011984</name>
</gene>
<proteinExistence type="predicted"/>
<feature type="domain" description="HAMP" evidence="3">
    <location>
        <begin position="387"/>
        <end position="439"/>
    </location>
</feature>
<dbReference type="GO" id="GO:0000160">
    <property type="term" value="P:phosphorelay signal transduction system"/>
    <property type="evidence" value="ECO:0007669"/>
    <property type="project" value="UniProtKB-KW"/>
</dbReference>
<comment type="caution">
    <text evidence="4">The sequence shown here is derived from an EMBL/GenBank/DDBJ whole genome shotgun (WGS) entry which is preliminary data.</text>
</comment>
<dbReference type="PANTHER" id="PTHR45339">
    <property type="entry name" value="HYBRID SIGNAL TRANSDUCTION HISTIDINE KINASE J"/>
    <property type="match status" value="1"/>
</dbReference>
<dbReference type="SMART" id="SM00304">
    <property type="entry name" value="HAMP"/>
    <property type="match status" value="6"/>
</dbReference>
<dbReference type="PROSITE" id="PS50885">
    <property type="entry name" value="HAMP"/>
    <property type="match status" value="6"/>
</dbReference>
<dbReference type="GO" id="GO:0016020">
    <property type="term" value="C:membrane"/>
    <property type="evidence" value="ECO:0007669"/>
    <property type="project" value="InterPro"/>
</dbReference>
<feature type="domain" description="HAMP" evidence="3">
    <location>
        <begin position="111"/>
        <end position="163"/>
    </location>
</feature>
<evidence type="ECO:0000313" key="5">
    <source>
        <dbReference type="Proteomes" id="UP000716291"/>
    </source>
</evidence>
<dbReference type="SUPFAM" id="SSF58104">
    <property type="entry name" value="Methyl-accepting chemotaxis protein (MCP) signaling domain"/>
    <property type="match status" value="3"/>
</dbReference>
<keyword evidence="1" id="KW-0597">Phosphoprotein</keyword>
<dbReference type="Proteomes" id="UP000716291">
    <property type="component" value="Unassembled WGS sequence"/>
</dbReference>
<accession>A0A9P6WYH0</accession>
<dbReference type="PANTHER" id="PTHR45339:SF1">
    <property type="entry name" value="HYBRID SIGNAL TRANSDUCTION HISTIDINE KINASE J"/>
    <property type="match status" value="1"/>
</dbReference>
<dbReference type="Pfam" id="PF18947">
    <property type="entry name" value="HAMP_2"/>
    <property type="match status" value="3"/>
</dbReference>
<dbReference type="FunFam" id="1.20.120.1530:FF:000002">
    <property type="entry name" value="Two-component osmosensing histidine kinase"/>
    <property type="match status" value="3"/>
</dbReference>
<dbReference type="EMBL" id="JAANQT010003264">
    <property type="protein sequence ID" value="KAG1301237.1"/>
    <property type="molecule type" value="Genomic_DNA"/>
</dbReference>
<protein>
    <recommendedName>
        <fullName evidence="3">HAMP domain-containing protein</fullName>
    </recommendedName>
</protein>